<keyword evidence="3" id="KW-1185">Reference proteome</keyword>
<dbReference type="RefSeq" id="WP_018083298.1">
    <property type="nucleotide sequence ID" value="NZ_AQWM01000028.1"/>
</dbReference>
<evidence type="ECO:0000313" key="3">
    <source>
        <dbReference type="Proteomes" id="UP000017837"/>
    </source>
</evidence>
<keyword evidence="1" id="KW-0812">Transmembrane</keyword>
<gene>
    <name evidence="2" type="ORF">ABENE_13160</name>
</gene>
<sequence>MTTSQIDLNRVLLYVAIIIALLICSGFGYQLSIKPTGLEFKPVAGQAVEARDADNKKILAPAS</sequence>
<evidence type="ECO:0000313" key="2">
    <source>
        <dbReference type="EMBL" id="ESQ89948.1"/>
    </source>
</evidence>
<name>V4REY6_9CAUL</name>
<protein>
    <submittedName>
        <fullName evidence="2">Uncharacterized protein</fullName>
    </submittedName>
</protein>
<dbReference type="AlphaFoldDB" id="V4REY6"/>
<feature type="transmembrane region" description="Helical" evidence="1">
    <location>
        <begin position="12"/>
        <end position="31"/>
    </location>
</feature>
<dbReference type="PATRIC" id="fig|1121022.4.peg.2673"/>
<dbReference type="EMBL" id="AWGB01000027">
    <property type="protein sequence ID" value="ESQ89948.1"/>
    <property type="molecule type" value="Genomic_DNA"/>
</dbReference>
<reference evidence="2 3" key="1">
    <citation type="journal article" date="2014" name="Nature">
        <title>Sequential evolution of bacterial morphology by co-option of a developmental regulator.</title>
        <authorList>
            <person name="Jiang C."/>
            <person name="Brown P.J."/>
            <person name="Ducret A."/>
            <person name="Brun Y.V."/>
        </authorList>
    </citation>
    <scope>NUCLEOTIDE SEQUENCE [LARGE SCALE GENOMIC DNA]</scope>
    <source>
        <strain evidence="2 3">DSM 16100</strain>
    </source>
</reference>
<evidence type="ECO:0000256" key="1">
    <source>
        <dbReference type="SAM" id="Phobius"/>
    </source>
</evidence>
<proteinExistence type="predicted"/>
<organism evidence="2 3">
    <name type="scientific">Asticcacaulis benevestitus DSM 16100 = ATCC BAA-896</name>
    <dbReference type="NCBI Taxonomy" id="1121022"/>
    <lineage>
        <taxon>Bacteria</taxon>
        <taxon>Pseudomonadati</taxon>
        <taxon>Pseudomonadota</taxon>
        <taxon>Alphaproteobacteria</taxon>
        <taxon>Caulobacterales</taxon>
        <taxon>Caulobacteraceae</taxon>
        <taxon>Asticcacaulis</taxon>
    </lineage>
</organism>
<dbReference type="STRING" id="1121022.GCA_000376105_03617"/>
<accession>V4REY6</accession>
<comment type="caution">
    <text evidence="2">The sequence shown here is derived from an EMBL/GenBank/DDBJ whole genome shotgun (WGS) entry which is preliminary data.</text>
</comment>
<dbReference type="Proteomes" id="UP000017837">
    <property type="component" value="Unassembled WGS sequence"/>
</dbReference>
<keyword evidence="1" id="KW-0472">Membrane</keyword>
<keyword evidence="1" id="KW-1133">Transmembrane helix</keyword>